<comment type="caution">
    <text evidence="1">The sequence shown here is derived from an EMBL/GenBank/DDBJ whole genome shotgun (WGS) entry which is preliminary data.</text>
</comment>
<accession>A0A4V2ELR6</accession>
<name>A0A4V2ELR6_9PSEU</name>
<organism evidence="1 2">
    <name type="scientific">Amycolatopsis suaedae</name>
    <dbReference type="NCBI Taxonomy" id="2510978"/>
    <lineage>
        <taxon>Bacteria</taxon>
        <taxon>Bacillati</taxon>
        <taxon>Actinomycetota</taxon>
        <taxon>Actinomycetes</taxon>
        <taxon>Pseudonocardiales</taxon>
        <taxon>Pseudonocardiaceae</taxon>
        <taxon>Amycolatopsis</taxon>
    </lineage>
</organism>
<dbReference type="Pfam" id="PF19593">
    <property type="entry name" value="DUF6098"/>
    <property type="match status" value="1"/>
</dbReference>
<gene>
    <name evidence="1" type="ORF">EWH70_19800</name>
</gene>
<dbReference type="OrthoDB" id="3531920at2"/>
<dbReference type="RefSeq" id="WP_130476923.1">
    <property type="nucleotide sequence ID" value="NZ_SFCC01000009.1"/>
</dbReference>
<sequence length="152" mass="17427">MSGTDIPTVTRLRDLVGLLRTRGDEELYVRWSRGPGVDLAQTQSSKDGLTGVRLPGLSANPLRVQPWWGDRPLDLWLARRLHDYRHLRELRADDVRPWVFHGVERSRGPDNEPLVECRTPLAWVADSVIEEAQRRVDEQGSAEWGPLDRSRD</sequence>
<evidence type="ECO:0000313" key="2">
    <source>
        <dbReference type="Proteomes" id="UP000292003"/>
    </source>
</evidence>
<protein>
    <submittedName>
        <fullName evidence="1">Uncharacterized protein</fullName>
    </submittedName>
</protein>
<proteinExistence type="predicted"/>
<keyword evidence="2" id="KW-1185">Reference proteome</keyword>
<dbReference type="Proteomes" id="UP000292003">
    <property type="component" value="Unassembled WGS sequence"/>
</dbReference>
<reference evidence="1 2" key="1">
    <citation type="submission" date="2019-02" db="EMBL/GenBank/DDBJ databases">
        <title>Draft genome sequence of Amycolatopsis sp. 8-3EHSu isolated from roots of Suaeda maritima.</title>
        <authorList>
            <person name="Duangmal K."/>
            <person name="Chantavorakit T."/>
        </authorList>
    </citation>
    <scope>NUCLEOTIDE SEQUENCE [LARGE SCALE GENOMIC DNA]</scope>
    <source>
        <strain evidence="1 2">8-3EHSu</strain>
    </source>
</reference>
<dbReference type="EMBL" id="SFCC01000009">
    <property type="protein sequence ID" value="RZQ62495.1"/>
    <property type="molecule type" value="Genomic_DNA"/>
</dbReference>
<dbReference type="InterPro" id="IPR046080">
    <property type="entry name" value="DUF6098"/>
</dbReference>
<dbReference type="AlphaFoldDB" id="A0A4V2ELR6"/>
<evidence type="ECO:0000313" key="1">
    <source>
        <dbReference type="EMBL" id="RZQ62495.1"/>
    </source>
</evidence>